<name>A0ABX8UJN9_9BURK</name>
<dbReference type="Proteomes" id="UP000826462">
    <property type="component" value="Chromosome 1"/>
</dbReference>
<keyword evidence="4" id="KW-1185">Reference proteome</keyword>
<feature type="domain" description="Cupin type-2" evidence="2">
    <location>
        <begin position="59"/>
        <end position="114"/>
    </location>
</feature>
<dbReference type="SUPFAM" id="SSF51182">
    <property type="entry name" value="RmlC-like cupins"/>
    <property type="match status" value="1"/>
</dbReference>
<evidence type="ECO:0000313" key="4">
    <source>
        <dbReference type="Proteomes" id="UP000826462"/>
    </source>
</evidence>
<dbReference type="InterPro" id="IPR013096">
    <property type="entry name" value="Cupin_2"/>
</dbReference>
<feature type="region of interest" description="Disordered" evidence="1">
    <location>
        <begin position="124"/>
        <end position="143"/>
    </location>
</feature>
<dbReference type="InterPro" id="IPR011051">
    <property type="entry name" value="RmlC_Cupin_sf"/>
</dbReference>
<dbReference type="CDD" id="cd06981">
    <property type="entry name" value="cupin_reut_a1446"/>
    <property type="match status" value="1"/>
</dbReference>
<evidence type="ECO:0000259" key="2">
    <source>
        <dbReference type="Pfam" id="PF07883"/>
    </source>
</evidence>
<evidence type="ECO:0000256" key="1">
    <source>
        <dbReference type="SAM" id="MobiDB-lite"/>
    </source>
</evidence>
<gene>
    <name evidence="3" type="ORF">KZJ38_14420</name>
</gene>
<dbReference type="Pfam" id="PF07883">
    <property type="entry name" value="Cupin_2"/>
    <property type="match status" value="1"/>
</dbReference>
<dbReference type="InterPro" id="IPR014710">
    <property type="entry name" value="RmlC-like_jellyroll"/>
</dbReference>
<protein>
    <submittedName>
        <fullName evidence="3">Cupin domain-containing protein</fullName>
    </submittedName>
</protein>
<evidence type="ECO:0000313" key="3">
    <source>
        <dbReference type="EMBL" id="QYD67542.1"/>
    </source>
</evidence>
<dbReference type="EMBL" id="CP080095">
    <property type="protein sequence ID" value="QYD67542.1"/>
    <property type="molecule type" value="Genomic_DNA"/>
</dbReference>
<accession>A0ABX8UJN9</accession>
<organism evidence="3 4">
    <name type="scientific">Paraburkholderia edwinii</name>
    <dbReference type="NCBI Taxonomy" id="2861782"/>
    <lineage>
        <taxon>Bacteria</taxon>
        <taxon>Pseudomonadati</taxon>
        <taxon>Pseudomonadota</taxon>
        <taxon>Betaproteobacteria</taxon>
        <taxon>Burkholderiales</taxon>
        <taxon>Burkholderiaceae</taxon>
        <taxon>Paraburkholderia</taxon>
    </lineage>
</organism>
<reference evidence="3 4" key="1">
    <citation type="submission" date="2021-07" db="EMBL/GenBank/DDBJ databases">
        <title>Paraburkholderia edwinii protects Aspergillus sp. from phenazines by acting as a toxin sponge.</title>
        <authorList>
            <person name="Dahlstrom K.M."/>
            <person name="Newman D.K."/>
        </authorList>
    </citation>
    <scope>NUCLEOTIDE SEQUENCE [LARGE SCALE GENOMIC DNA]</scope>
    <source>
        <strain evidence="3 4">Pe01</strain>
    </source>
</reference>
<dbReference type="Gene3D" id="2.60.120.10">
    <property type="entry name" value="Jelly Rolls"/>
    <property type="match status" value="1"/>
</dbReference>
<proteinExistence type="predicted"/>
<sequence length="143" mass="16131">MTSGARKSPFAEDAGNLFSAVELGPLEHVDTLVERGDLTVERIVSMAHASAPDFWYDSPRDEWVVLLSGAAALEFEHGEALHEMRPGDYIRIEAHRRHRVAWTHPDQPSVWLAIHYRAAMESGPEFKPEFKPNAEVDKSPDDR</sequence>